<evidence type="ECO:0000259" key="3">
    <source>
        <dbReference type="Pfam" id="PF10708"/>
    </source>
</evidence>
<dbReference type="InterPro" id="IPR018929">
    <property type="entry name" value="DUF2510"/>
</dbReference>
<accession>A0A0A0BWQ6</accession>
<dbReference type="AlphaFoldDB" id="A0A0A0BWQ6"/>
<evidence type="ECO:0000256" key="1">
    <source>
        <dbReference type="SAM" id="MobiDB-lite"/>
    </source>
</evidence>
<keyword evidence="2" id="KW-0472">Membrane</keyword>
<feature type="region of interest" description="Disordered" evidence="1">
    <location>
        <begin position="1"/>
        <end position="30"/>
    </location>
</feature>
<reference evidence="4 5" key="2">
    <citation type="journal article" date="2015" name="Stand. Genomic Sci.">
        <title>Draft genome sequence of Cellulomonas carbonis T26(T) and comparative analysis of six Cellulomonas genomes.</title>
        <authorList>
            <person name="Zhuang W."/>
            <person name="Zhang S."/>
            <person name="Xia X."/>
            <person name="Wang G."/>
        </authorList>
    </citation>
    <scope>NUCLEOTIDE SEQUENCE [LARGE SCALE GENOMIC DNA]</scope>
    <source>
        <strain evidence="4 5">T26</strain>
    </source>
</reference>
<keyword evidence="2" id="KW-0812">Transmembrane</keyword>
<dbReference type="Pfam" id="PF10708">
    <property type="entry name" value="DUF2510"/>
    <property type="match status" value="1"/>
</dbReference>
<feature type="transmembrane region" description="Helical" evidence="2">
    <location>
        <begin position="203"/>
        <end position="224"/>
    </location>
</feature>
<protein>
    <recommendedName>
        <fullName evidence="3">DUF2510 domain-containing protein</fullName>
    </recommendedName>
</protein>
<feature type="transmembrane region" description="Helical" evidence="2">
    <location>
        <begin position="155"/>
        <end position="182"/>
    </location>
</feature>
<dbReference type="RefSeq" id="WP_043602661.1">
    <property type="nucleotide sequence ID" value="NZ_AXCY01000005.1"/>
</dbReference>
<dbReference type="Proteomes" id="UP000029839">
    <property type="component" value="Unassembled WGS sequence"/>
</dbReference>
<evidence type="ECO:0000256" key="2">
    <source>
        <dbReference type="SAM" id="Phobius"/>
    </source>
</evidence>
<comment type="caution">
    <text evidence="4">The sequence shown here is derived from an EMBL/GenBank/DDBJ whole genome shotgun (WGS) entry which is preliminary data.</text>
</comment>
<keyword evidence="5" id="KW-1185">Reference proteome</keyword>
<evidence type="ECO:0000313" key="4">
    <source>
        <dbReference type="EMBL" id="KGM12405.1"/>
    </source>
</evidence>
<feature type="domain" description="DUF2510" evidence="3">
    <location>
        <begin position="17"/>
        <end position="49"/>
    </location>
</feature>
<organism evidence="4 5">
    <name type="scientific">Cellulomonas carbonis T26</name>
    <dbReference type="NCBI Taxonomy" id="947969"/>
    <lineage>
        <taxon>Bacteria</taxon>
        <taxon>Bacillati</taxon>
        <taxon>Actinomycetota</taxon>
        <taxon>Actinomycetes</taxon>
        <taxon>Micrococcales</taxon>
        <taxon>Cellulomonadaceae</taxon>
        <taxon>Cellulomonas</taxon>
    </lineage>
</organism>
<proteinExistence type="predicted"/>
<dbReference type="EMBL" id="AXCY01000005">
    <property type="protein sequence ID" value="KGM12405.1"/>
    <property type="molecule type" value="Genomic_DNA"/>
</dbReference>
<keyword evidence="2" id="KW-1133">Transmembrane helix</keyword>
<reference evidence="4 5" key="1">
    <citation type="submission" date="2013-08" db="EMBL/GenBank/DDBJ databases">
        <title>Genome sequencing of Cellulomonas carbonis T26.</title>
        <authorList>
            <person name="Chen F."/>
            <person name="Li Y."/>
            <person name="Wang G."/>
        </authorList>
    </citation>
    <scope>NUCLEOTIDE SEQUENCE [LARGE SCALE GENOMIC DNA]</scope>
    <source>
        <strain evidence="4 5">T26</strain>
    </source>
</reference>
<gene>
    <name evidence="4" type="ORF">N868_15060</name>
</gene>
<sequence length="226" mass="22120">MTSSTDGAGGSDGSPVAGWYADPTGPGERWWDGRRWTEHARAVPTPAAAWSVPVVTSATVTPAVPVTAPAGAWLPADVPANLADPGSSGTATTTYGGHVAQPGFGAPGGFGTPGAFGTTPGGFGTGPVAHPLPAAPWASTAYGPPPGNGSATASLVIGLAALVLGLTTGIVYGSLFGVVLGVRGLQRAKEIAAQGHPPVGRARAAWGLGLSVVMFVGVLALKLATV</sequence>
<evidence type="ECO:0000313" key="5">
    <source>
        <dbReference type="Proteomes" id="UP000029839"/>
    </source>
</evidence>
<name>A0A0A0BWQ6_9CELL</name>